<comment type="caution">
    <text evidence="2">The sequence shown here is derived from an EMBL/GenBank/DDBJ whole genome shotgun (WGS) entry which is preliminary data.</text>
</comment>
<gene>
    <name evidence="2" type="ORF">EVG20_g1156</name>
</gene>
<proteinExistence type="predicted"/>
<feature type="region of interest" description="Disordered" evidence="1">
    <location>
        <begin position="1"/>
        <end position="106"/>
    </location>
</feature>
<protein>
    <submittedName>
        <fullName evidence="2">Uncharacterized protein</fullName>
    </submittedName>
</protein>
<feature type="compositionally biased region" description="Acidic residues" evidence="1">
    <location>
        <begin position="64"/>
        <end position="94"/>
    </location>
</feature>
<reference evidence="2 3" key="1">
    <citation type="submission" date="2019-02" db="EMBL/GenBank/DDBJ databases">
        <title>Genome sequencing of the rare red list fungi Dentipellis fragilis.</title>
        <authorList>
            <person name="Buettner E."/>
            <person name="Kellner H."/>
        </authorList>
    </citation>
    <scope>NUCLEOTIDE SEQUENCE [LARGE SCALE GENOMIC DNA]</scope>
    <source>
        <strain evidence="2 3">DSM 105465</strain>
    </source>
</reference>
<name>A0A4Y9ZDE6_9AGAM</name>
<keyword evidence="3" id="KW-1185">Reference proteome</keyword>
<evidence type="ECO:0000313" key="3">
    <source>
        <dbReference type="Proteomes" id="UP000298327"/>
    </source>
</evidence>
<organism evidence="2 3">
    <name type="scientific">Dentipellis fragilis</name>
    <dbReference type="NCBI Taxonomy" id="205917"/>
    <lineage>
        <taxon>Eukaryota</taxon>
        <taxon>Fungi</taxon>
        <taxon>Dikarya</taxon>
        <taxon>Basidiomycota</taxon>
        <taxon>Agaricomycotina</taxon>
        <taxon>Agaricomycetes</taxon>
        <taxon>Russulales</taxon>
        <taxon>Hericiaceae</taxon>
        <taxon>Dentipellis</taxon>
    </lineage>
</organism>
<accession>A0A4Y9ZDE6</accession>
<evidence type="ECO:0000313" key="2">
    <source>
        <dbReference type="EMBL" id="TFY71851.1"/>
    </source>
</evidence>
<dbReference type="AlphaFoldDB" id="A0A4Y9ZDE6"/>
<dbReference type="OrthoDB" id="3031528at2759"/>
<evidence type="ECO:0000256" key="1">
    <source>
        <dbReference type="SAM" id="MobiDB-lite"/>
    </source>
</evidence>
<dbReference type="Proteomes" id="UP000298327">
    <property type="component" value="Unassembled WGS sequence"/>
</dbReference>
<feature type="compositionally biased region" description="Acidic residues" evidence="1">
    <location>
        <begin position="178"/>
        <end position="206"/>
    </location>
</feature>
<sequence>MPPRSKKASVTSKATLEAKAAVPPAKAPASTPAPTSKGVKRAAEALDVAGSAPKKPRVKLIVLEENDEEEDEAEQTDPELGTDEDSASDSEDGELSPSMQSRLDNLGSMVSGLTDTFLRMITSELPGYMGPRGGGNAMVADCILGYLEHEARNGSNLREEKELVKSVYAMCYGSCGADSDEDSDDDSESAEDEDRGDGDEDEVEDEDKGKGTDDGVGADGIPKKVKVGPRFLRITEGDSLTLTTAYQARRDELSAMVGGLTKSYLKDVMKGLPAYGGSGGTNAMMQDSIVEYLEEEARSGSNLNVEARVIEEVHRECYGPGCGEDFDY</sequence>
<feature type="compositionally biased region" description="Low complexity" evidence="1">
    <location>
        <begin position="18"/>
        <end position="37"/>
    </location>
</feature>
<feature type="region of interest" description="Disordered" evidence="1">
    <location>
        <begin position="176"/>
        <end position="222"/>
    </location>
</feature>
<dbReference type="EMBL" id="SEOQ01000034">
    <property type="protein sequence ID" value="TFY71851.1"/>
    <property type="molecule type" value="Genomic_DNA"/>
</dbReference>